<reference evidence="1 2" key="1">
    <citation type="submission" date="2024-02" db="EMBL/GenBank/DDBJ databases">
        <title>High-quality chromosome-scale genome assembly of Pensacola bahiagrass (Paspalum notatum Flugge var. saurae).</title>
        <authorList>
            <person name="Vega J.M."/>
            <person name="Podio M."/>
            <person name="Orjuela J."/>
            <person name="Siena L.A."/>
            <person name="Pessino S.C."/>
            <person name="Combes M.C."/>
            <person name="Mariac C."/>
            <person name="Albertini E."/>
            <person name="Pupilli F."/>
            <person name="Ortiz J.P.A."/>
            <person name="Leblanc O."/>
        </authorList>
    </citation>
    <scope>NUCLEOTIDE SEQUENCE [LARGE SCALE GENOMIC DNA]</scope>
    <source>
        <strain evidence="1">R1</strain>
        <tissue evidence="1">Leaf</tissue>
    </source>
</reference>
<gene>
    <name evidence="1" type="ORF">U9M48_043725</name>
</gene>
<name>A0AAQ3XHE7_PASNO</name>
<evidence type="ECO:0000313" key="1">
    <source>
        <dbReference type="EMBL" id="WVZ98260.1"/>
    </source>
</evidence>
<dbReference type="Proteomes" id="UP001341281">
    <property type="component" value="Chromosome 10"/>
</dbReference>
<organism evidence="1 2">
    <name type="scientific">Paspalum notatum var. saurae</name>
    <dbReference type="NCBI Taxonomy" id="547442"/>
    <lineage>
        <taxon>Eukaryota</taxon>
        <taxon>Viridiplantae</taxon>
        <taxon>Streptophyta</taxon>
        <taxon>Embryophyta</taxon>
        <taxon>Tracheophyta</taxon>
        <taxon>Spermatophyta</taxon>
        <taxon>Magnoliopsida</taxon>
        <taxon>Liliopsida</taxon>
        <taxon>Poales</taxon>
        <taxon>Poaceae</taxon>
        <taxon>PACMAD clade</taxon>
        <taxon>Panicoideae</taxon>
        <taxon>Andropogonodae</taxon>
        <taxon>Paspaleae</taxon>
        <taxon>Paspalinae</taxon>
        <taxon>Paspalum</taxon>
    </lineage>
</organism>
<dbReference type="EMBL" id="CP144754">
    <property type="protein sequence ID" value="WVZ98260.1"/>
    <property type="molecule type" value="Genomic_DNA"/>
</dbReference>
<evidence type="ECO:0000313" key="2">
    <source>
        <dbReference type="Proteomes" id="UP001341281"/>
    </source>
</evidence>
<protein>
    <submittedName>
        <fullName evidence="1">Uncharacterized protein</fullName>
    </submittedName>
</protein>
<dbReference type="AlphaFoldDB" id="A0AAQ3XHE7"/>
<keyword evidence="2" id="KW-1185">Reference proteome</keyword>
<sequence length="25" mass="2937">MVVFRCRLVIRFIKLLGFVNDINGL</sequence>
<proteinExistence type="predicted"/>
<accession>A0AAQ3XHE7</accession>